<evidence type="ECO:0000313" key="2">
    <source>
        <dbReference type="EMBL" id="ESK87561.1"/>
    </source>
</evidence>
<keyword evidence="3" id="KW-1185">Reference proteome</keyword>
<proteinExistence type="predicted"/>
<dbReference type="OrthoDB" id="9451547at2759"/>
<sequence>MGGLVLYEGDSFIGYLWDTDHFNDYLNPSMEVYGSEDGLDLRYALLLEKGTDSSINRQQYGPLSCGDMAIAERIYRNYSCLLEYLVAKGFVKITEDEIRDRGHADALSKTITVLQASWFMLQCLARAVQGLAVTELEVITFAFAILSFVTNFFWWHKPLRVRRPVRSFTPSQDSVGLEQTLWRIAALFVIGSSVSTGLLHALHRCLWRQVKAARTASQSLLVMLFAVATAWYLLVFLQCILYALYVAARLVVIAISFTTLRDLPSMLPAGGIVFAMMLRNSNAVYLWISEFQYFLQSHLHNGPKADTSLPASITFTIGVNDAFDSTTISHSEILPTRSHRILKSP</sequence>
<comment type="caution">
    <text evidence="2">The sequence shown here is derived from an EMBL/GenBank/DDBJ whole genome shotgun (WGS) entry which is preliminary data.</text>
</comment>
<accession>V2X451</accession>
<reference evidence="2 3" key="1">
    <citation type="journal article" date="2014" name="BMC Genomics">
        <title>Genome and secretome analysis of the hemibiotrophic fungal pathogen, Moniliophthora roreri, which causes frosty pod rot disease of cacao: mechanisms of the biotrophic and necrotrophic phases.</title>
        <authorList>
            <person name="Meinhardt L.W."/>
            <person name="Costa G.G.L."/>
            <person name="Thomazella D.P.T."/>
            <person name="Teixeira P.J.P.L."/>
            <person name="Carazzolle M.F."/>
            <person name="Schuster S.C."/>
            <person name="Carlson J.E."/>
            <person name="Guiltinan M.J."/>
            <person name="Mieczkowski P."/>
            <person name="Farmer A."/>
            <person name="Ramaraj T."/>
            <person name="Crozier J."/>
            <person name="Davis R.E."/>
            <person name="Shao J."/>
            <person name="Melnick R.L."/>
            <person name="Pereira G.A.G."/>
            <person name="Bailey B.A."/>
        </authorList>
    </citation>
    <scope>NUCLEOTIDE SEQUENCE [LARGE SCALE GENOMIC DNA]</scope>
    <source>
        <strain evidence="2 3">MCA 2997</strain>
    </source>
</reference>
<dbReference type="KEGG" id="mrr:Moror_2010"/>
<dbReference type="PANTHER" id="PTHR35043">
    <property type="entry name" value="TRANSCRIPTION FACTOR DOMAIN-CONTAINING PROTEIN"/>
    <property type="match status" value="1"/>
</dbReference>
<keyword evidence="1" id="KW-0472">Membrane</keyword>
<dbReference type="PANTHER" id="PTHR35043:SF8">
    <property type="entry name" value="DUF4220 DOMAIN-CONTAINING PROTEIN"/>
    <property type="match status" value="1"/>
</dbReference>
<dbReference type="HOGENOM" id="CLU_804328_0_0_1"/>
<organism evidence="2 3">
    <name type="scientific">Moniliophthora roreri (strain MCA 2997)</name>
    <name type="common">Cocoa frosty pod rot fungus</name>
    <name type="synonym">Crinipellis roreri</name>
    <dbReference type="NCBI Taxonomy" id="1381753"/>
    <lineage>
        <taxon>Eukaryota</taxon>
        <taxon>Fungi</taxon>
        <taxon>Dikarya</taxon>
        <taxon>Basidiomycota</taxon>
        <taxon>Agaricomycotina</taxon>
        <taxon>Agaricomycetes</taxon>
        <taxon>Agaricomycetidae</taxon>
        <taxon>Agaricales</taxon>
        <taxon>Marasmiineae</taxon>
        <taxon>Marasmiaceae</taxon>
        <taxon>Moniliophthora</taxon>
    </lineage>
</organism>
<feature type="transmembrane region" description="Helical" evidence="1">
    <location>
        <begin position="136"/>
        <end position="155"/>
    </location>
</feature>
<dbReference type="Proteomes" id="UP000017559">
    <property type="component" value="Unassembled WGS sequence"/>
</dbReference>
<keyword evidence="1" id="KW-0812">Transmembrane</keyword>
<keyword evidence="1" id="KW-1133">Transmembrane helix</keyword>
<evidence type="ECO:0000256" key="1">
    <source>
        <dbReference type="SAM" id="Phobius"/>
    </source>
</evidence>
<gene>
    <name evidence="2" type="ORF">Moror_2010</name>
</gene>
<feature type="transmembrane region" description="Helical" evidence="1">
    <location>
        <begin position="180"/>
        <end position="199"/>
    </location>
</feature>
<evidence type="ECO:0000313" key="3">
    <source>
        <dbReference type="Proteomes" id="UP000017559"/>
    </source>
</evidence>
<dbReference type="EMBL" id="AWSO01000767">
    <property type="protein sequence ID" value="ESK87561.1"/>
    <property type="molecule type" value="Genomic_DNA"/>
</dbReference>
<name>V2X451_MONRO</name>
<feature type="transmembrane region" description="Helical" evidence="1">
    <location>
        <begin position="220"/>
        <end position="245"/>
    </location>
</feature>
<dbReference type="AlphaFoldDB" id="V2X451"/>
<protein>
    <submittedName>
        <fullName evidence="2">Uncharacterized protein</fullName>
    </submittedName>
</protein>
<feature type="transmembrane region" description="Helical" evidence="1">
    <location>
        <begin position="265"/>
        <end position="288"/>
    </location>
</feature>